<dbReference type="InterPro" id="IPR036514">
    <property type="entry name" value="SGNH_hydro_sf"/>
</dbReference>
<reference evidence="1" key="1">
    <citation type="submission" date="2019-11" db="EMBL/GenBank/DDBJ databases">
        <authorList>
            <person name="Feng L."/>
        </authorList>
    </citation>
    <scope>NUCLEOTIDE SEQUENCE</scope>
    <source>
        <strain evidence="1">ElimosumLFYP34</strain>
    </source>
</reference>
<dbReference type="Gene3D" id="2.60.40.2340">
    <property type="match status" value="1"/>
</dbReference>
<organism evidence="1">
    <name type="scientific">Eubacterium limosum</name>
    <dbReference type="NCBI Taxonomy" id="1736"/>
    <lineage>
        <taxon>Bacteria</taxon>
        <taxon>Bacillati</taxon>
        <taxon>Bacillota</taxon>
        <taxon>Clostridia</taxon>
        <taxon>Eubacteriales</taxon>
        <taxon>Eubacteriaceae</taxon>
        <taxon>Eubacterium</taxon>
    </lineage>
</organism>
<proteinExistence type="predicted"/>
<dbReference type="GO" id="GO:0004622">
    <property type="term" value="F:phosphatidylcholine lysophospholipase activity"/>
    <property type="evidence" value="ECO:0007669"/>
    <property type="project" value="TreeGrafter"/>
</dbReference>
<gene>
    <name evidence="1" type="ORF">ELLFYP34_01789</name>
</gene>
<dbReference type="SUPFAM" id="SSF52266">
    <property type="entry name" value="SGNH hydrolase"/>
    <property type="match status" value="1"/>
</dbReference>
<evidence type="ECO:0000313" key="1">
    <source>
        <dbReference type="EMBL" id="VYT73425.1"/>
    </source>
</evidence>
<name>A0A6N2Z1X1_EUBLI</name>
<dbReference type="PANTHER" id="PTHR30383:SF5">
    <property type="entry name" value="SGNH HYDROLASE-TYPE ESTERASE DOMAIN-CONTAINING PROTEIN"/>
    <property type="match status" value="1"/>
</dbReference>
<dbReference type="InterPro" id="IPR051532">
    <property type="entry name" value="Ester_Hydrolysis_Enzymes"/>
</dbReference>
<protein>
    <submittedName>
        <fullName evidence="1">GDSL-like Lipase/Acylhydrolase</fullName>
    </submittedName>
</protein>
<dbReference type="EMBL" id="CACRTR010000003">
    <property type="protein sequence ID" value="VYT73425.1"/>
    <property type="molecule type" value="Genomic_DNA"/>
</dbReference>
<dbReference type="PANTHER" id="PTHR30383">
    <property type="entry name" value="THIOESTERASE 1/PROTEASE 1/LYSOPHOSPHOLIPASE L1"/>
    <property type="match status" value="1"/>
</dbReference>
<accession>A0A6N2Z1X1</accession>
<keyword evidence="1" id="KW-0378">Hydrolase</keyword>
<dbReference type="AlphaFoldDB" id="A0A6N2Z1X1"/>
<dbReference type="Pfam" id="PF13472">
    <property type="entry name" value="Lipase_GDSL_2"/>
    <property type="match status" value="1"/>
</dbReference>
<dbReference type="InterPro" id="IPR013830">
    <property type="entry name" value="SGNH_hydro"/>
</dbReference>
<sequence length="630" mass="68507">MKIKKILAGLMAMTLLMTGSMGGTGIGSVFAETAEAGGLIESYKCGTPEAYPVAFLVLDENEAQLGDGISPAVDEEITGTVFVPKSVTDYGDFEEVRVYAVKAIGDYAFSGCGSLEKVQFEGEVALSSHAFDGLPETTVFETSSRETKKALLHYGIEPSRIHYTGVRTNYVAFGDSIAAGYALPGYKHGTPNDDRFPTPEGAFVRNLGEMLNAQEGLALTSNQAVSGWTSEQLLKALQSGEYAGLLKDADVVTVTIGSNDLLGPFIKIVEEAIDDNFSKKVSELEFLSAEAAEGRSSDAWLRERQNSLVTEIANTLSQLNETLKDNPELLAGCENFREKTQPAILNTLHEQAPEAEIYWNTLYNPFYGEKVDLSQLFPELARQLPMIFKQFEAIDLSADGAYYIEKMNQAFLQNTEGYHSVDIYEEFNHPDLTNVEIKNIDGKLCLNFDPHPNLEGHQLITDLYTPVIQKTYTSDDPAPDLSAEKAITGFKLGENAGTIDKDVYKITVKVPWNTDLSRQTAVFEASEGAEVRVGEALQISGHTVNDFTEPVDYTVIAEDLTSQIYEVTVEMENLAAVTEAGAGTLNRDGGGSVKTGMAGSHNAAAIFTVLFILLAGGIGYMWCIKGYGKK</sequence>
<dbReference type="Gene3D" id="3.40.50.1110">
    <property type="entry name" value="SGNH hydrolase"/>
    <property type="match status" value="1"/>
</dbReference>